<evidence type="ECO:0000256" key="1">
    <source>
        <dbReference type="ARBA" id="ARBA00004651"/>
    </source>
</evidence>
<keyword evidence="6" id="KW-0407">Ion channel</keyword>
<dbReference type="PANTHER" id="PTHR43833">
    <property type="entry name" value="POTASSIUM CHANNEL PROTEIN 2-RELATED-RELATED"/>
    <property type="match status" value="1"/>
</dbReference>
<dbReference type="InterPro" id="IPR050721">
    <property type="entry name" value="Trk_Ktr_HKT_K-transport"/>
</dbReference>
<dbReference type="Proteomes" id="UP000320735">
    <property type="component" value="Unassembled WGS sequence"/>
</dbReference>
<dbReference type="Pfam" id="PF07885">
    <property type="entry name" value="Ion_trans_2"/>
    <property type="match status" value="1"/>
</dbReference>
<dbReference type="InterPro" id="IPR036291">
    <property type="entry name" value="NAD(P)-bd_dom_sf"/>
</dbReference>
<feature type="transmembrane region" description="Helical" evidence="3">
    <location>
        <begin position="20"/>
        <end position="40"/>
    </location>
</feature>
<evidence type="ECO:0000313" key="6">
    <source>
        <dbReference type="EMBL" id="TWU06895.1"/>
    </source>
</evidence>
<comment type="caution">
    <text evidence="6">The sequence shown here is derived from an EMBL/GenBank/DDBJ whole genome shotgun (WGS) entry which is preliminary data.</text>
</comment>
<keyword evidence="3" id="KW-0812">Transmembrane</keyword>
<evidence type="ECO:0000313" key="7">
    <source>
        <dbReference type="Proteomes" id="UP000320735"/>
    </source>
</evidence>
<proteinExistence type="predicted"/>
<dbReference type="GO" id="GO:0005886">
    <property type="term" value="C:plasma membrane"/>
    <property type="evidence" value="ECO:0007669"/>
    <property type="project" value="UniProtKB-SubCell"/>
</dbReference>
<comment type="subcellular location">
    <subcellularLocation>
        <location evidence="1">Cell membrane</location>
        <topology evidence="1">Multi-pass membrane protein</topology>
    </subcellularLocation>
</comment>
<dbReference type="EMBL" id="SJPP01000003">
    <property type="protein sequence ID" value="TWU06895.1"/>
    <property type="molecule type" value="Genomic_DNA"/>
</dbReference>
<dbReference type="InterPro" id="IPR036721">
    <property type="entry name" value="RCK_C_sf"/>
</dbReference>
<protein>
    <submittedName>
        <fullName evidence="6">Voltage-gated potassium channel Kch</fullName>
    </submittedName>
</protein>
<keyword evidence="7" id="KW-1185">Reference proteome</keyword>
<dbReference type="InterPro" id="IPR013099">
    <property type="entry name" value="K_chnl_dom"/>
</dbReference>
<dbReference type="SUPFAM" id="SSF81324">
    <property type="entry name" value="Voltage-gated potassium channels"/>
    <property type="match status" value="1"/>
</dbReference>
<dbReference type="GO" id="GO:0006813">
    <property type="term" value="P:potassium ion transport"/>
    <property type="evidence" value="ECO:0007669"/>
    <property type="project" value="InterPro"/>
</dbReference>
<keyword evidence="6" id="KW-0813">Transport</keyword>
<dbReference type="SUPFAM" id="SSF51735">
    <property type="entry name" value="NAD(P)-binding Rossmann-fold domains"/>
    <property type="match status" value="1"/>
</dbReference>
<dbReference type="SUPFAM" id="SSF116726">
    <property type="entry name" value="TrkA C-terminal domain-like"/>
    <property type="match status" value="1"/>
</dbReference>
<dbReference type="InterPro" id="IPR003148">
    <property type="entry name" value="RCK_N"/>
</dbReference>
<sequence length="374" mass="40528">MLPTRLLNMAPEQRRRREVVTCMIVLAAIIIGGTIGFTFTEERWDIWDAIYFTLITITTVGYGDEGLSPDGKKLAIVLVLFGIGTATYTLSVLVQLAVGYQFAWRRKMQKQIKNLEQHVLVCGFGRLGKAACERLEELKAPFVVVEEDESEYLAAAAQGYTALQGCATNDDVLREAGIEKASGVICGVNSDAQNVFITLSARELNPDLFIVCRADSNESHGKLKRAGASLVVSPHSTAASNIVNSMLFPNLANFMNSSHESSGDFELSEIEIQKGSILIGRTVSQYGQIENSISFVAIVRSSSETKMKPHGNESFQPGDVVIVAGYAQDLARMKELAQGPCDTAFATAFSDDGLADSPTSDKDLVREAPVSTNV</sequence>
<dbReference type="GO" id="GO:0008324">
    <property type="term" value="F:monoatomic cation transmembrane transporter activity"/>
    <property type="evidence" value="ECO:0007669"/>
    <property type="project" value="InterPro"/>
</dbReference>
<keyword evidence="3" id="KW-1133">Transmembrane helix</keyword>
<dbReference type="PROSITE" id="PS51201">
    <property type="entry name" value="RCK_N"/>
    <property type="match status" value="1"/>
</dbReference>
<dbReference type="Gene3D" id="3.40.50.720">
    <property type="entry name" value="NAD(P)-binding Rossmann-like Domain"/>
    <property type="match status" value="1"/>
</dbReference>
<evidence type="ECO:0000259" key="5">
    <source>
        <dbReference type="PROSITE" id="PS51202"/>
    </source>
</evidence>
<keyword evidence="6" id="KW-0406">Ion transport</keyword>
<evidence type="ECO:0000256" key="3">
    <source>
        <dbReference type="SAM" id="Phobius"/>
    </source>
</evidence>
<dbReference type="OrthoDB" id="9785285at2"/>
<keyword evidence="3" id="KW-0472">Membrane</keyword>
<dbReference type="AlphaFoldDB" id="A0A5C6B3L9"/>
<reference evidence="6 7" key="1">
    <citation type="submission" date="2019-02" db="EMBL/GenBank/DDBJ databases">
        <title>Deep-cultivation of Planctomycetes and their phenomic and genomic characterization uncovers novel biology.</title>
        <authorList>
            <person name="Wiegand S."/>
            <person name="Jogler M."/>
            <person name="Boedeker C."/>
            <person name="Pinto D."/>
            <person name="Vollmers J."/>
            <person name="Rivas-Marin E."/>
            <person name="Kohn T."/>
            <person name="Peeters S.H."/>
            <person name="Heuer A."/>
            <person name="Rast P."/>
            <person name="Oberbeckmann S."/>
            <person name="Bunk B."/>
            <person name="Jeske O."/>
            <person name="Meyerdierks A."/>
            <person name="Storesund J.E."/>
            <person name="Kallscheuer N."/>
            <person name="Luecker S."/>
            <person name="Lage O.M."/>
            <person name="Pohl T."/>
            <person name="Merkel B.J."/>
            <person name="Hornburger P."/>
            <person name="Mueller R.-W."/>
            <person name="Bruemmer F."/>
            <person name="Labrenz M."/>
            <person name="Spormann A.M."/>
            <person name="Op Den Camp H."/>
            <person name="Overmann J."/>
            <person name="Amann R."/>
            <person name="Jetten M.S.M."/>
            <person name="Mascher T."/>
            <person name="Medema M.H."/>
            <person name="Devos D.P."/>
            <person name="Kaster A.-K."/>
            <person name="Ovreas L."/>
            <person name="Rohde M."/>
            <person name="Galperin M.Y."/>
            <person name="Jogler C."/>
        </authorList>
    </citation>
    <scope>NUCLEOTIDE SEQUENCE [LARGE SCALE GENOMIC DNA]</scope>
    <source>
        <strain evidence="6 7">CA54</strain>
    </source>
</reference>
<name>A0A5C6B3L9_9PLAN</name>
<dbReference type="Pfam" id="PF02254">
    <property type="entry name" value="TrkA_N"/>
    <property type="match status" value="1"/>
</dbReference>
<accession>A0A5C6B3L9</accession>
<dbReference type="Pfam" id="PF02080">
    <property type="entry name" value="TrkA_C"/>
    <property type="match status" value="1"/>
</dbReference>
<evidence type="ECO:0000259" key="4">
    <source>
        <dbReference type="PROSITE" id="PS51201"/>
    </source>
</evidence>
<gene>
    <name evidence="6" type="primary">kch_2</name>
    <name evidence="6" type="ORF">CA54_52980</name>
</gene>
<dbReference type="PROSITE" id="PS51202">
    <property type="entry name" value="RCK_C"/>
    <property type="match status" value="1"/>
</dbReference>
<feature type="region of interest" description="Disordered" evidence="2">
    <location>
        <begin position="350"/>
        <end position="374"/>
    </location>
</feature>
<dbReference type="PANTHER" id="PTHR43833:SF9">
    <property type="entry name" value="POTASSIUM CHANNEL PROTEIN YUGO-RELATED"/>
    <property type="match status" value="1"/>
</dbReference>
<feature type="transmembrane region" description="Helical" evidence="3">
    <location>
        <begin position="75"/>
        <end position="104"/>
    </location>
</feature>
<feature type="domain" description="RCK C-terminal" evidence="5">
    <location>
        <begin position="255"/>
        <end position="339"/>
    </location>
</feature>
<feature type="transmembrane region" description="Helical" evidence="3">
    <location>
        <begin position="46"/>
        <end position="63"/>
    </location>
</feature>
<dbReference type="InterPro" id="IPR006037">
    <property type="entry name" value="RCK_C"/>
</dbReference>
<dbReference type="Gene3D" id="3.30.70.1450">
    <property type="entry name" value="Regulator of K+ conductance, C-terminal domain"/>
    <property type="match status" value="1"/>
</dbReference>
<feature type="domain" description="RCK N-terminal" evidence="4">
    <location>
        <begin position="116"/>
        <end position="233"/>
    </location>
</feature>
<evidence type="ECO:0000256" key="2">
    <source>
        <dbReference type="SAM" id="MobiDB-lite"/>
    </source>
</evidence>
<dbReference type="Gene3D" id="1.10.287.70">
    <property type="match status" value="1"/>
</dbReference>
<organism evidence="6 7">
    <name type="scientific">Symmachiella macrocystis</name>
    <dbReference type="NCBI Taxonomy" id="2527985"/>
    <lineage>
        <taxon>Bacteria</taxon>
        <taxon>Pseudomonadati</taxon>
        <taxon>Planctomycetota</taxon>
        <taxon>Planctomycetia</taxon>
        <taxon>Planctomycetales</taxon>
        <taxon>Planctomycetaceae</taxon>
        <taxon>Symmachiella</taxon>
    </lineage>
</organism>